<dbReference type="EMBL" id="JACGWK010000012">
    <property type="protein sequence ID" value="KAL0323639.1"/>
    <property type="molecule type" value="Genomic_DNA"/>
</dbReference>
<comment type="caution">
    <text evidence="1">The sequence shown here is derived from an EMBL/GenBank/DDBJ whole genome shotgun (WGS) entry which is preliminary data.</text>
</comment>
<dbReference type="AlphaFoldDB" id="A0AAW2LX11"/>
<evidence type="ECO:0008006" key="2">
    <source>
        <dbReference type="Google" id="ProtNLM"/>
    </source>
</evidence>
<reference evidence="1" key="2">
    <citation type="journal article" date="2024" name="Plant">
        <title>Genomic evolution and insights into agronomic trait innovations of Sesamum species.</title>
        <authorList>
            <person name="Miao H."/>
            <person name="Wang L."/>
            <person name="Qu L."/>
            <person name="Liu H."/>
            <person name="Sun Y."/>
            <person name="Le M."/>
            <person name="Wang Q."/>
            <person name="Wei S."/>
            <person name="Zheng Y."/>
            <person name="Lin W."/>
            <person name="Duan Y."/>
            <person name="Cao H."/>
            <person name="Xiong S."/>
            <person name="Wang X."/>
            <person name="Wei L."/>
            <person name="Li C."/>
            <person name="Ma Q."/>
            <person name="Ju M."/>
            <person name="Zhao R."/>
            <person name="Li G."/>
            <person name="Mu C."/>
            <person name="Tian Q."/>
            <person name="Mei H."/>
            <person name="Zhang T."/>
            <person name="Gao T."/>
            <person name="Zhang H."/>
        </authorList>
    </citation>
    <scope>NUCLEOTIDE SEQUENCE</scope>
    <source>
        <strain evidence="1">G01</strain>
    </source>
</reference>
<reference evidence="1" key="1">
    <citation type="submission" date="2020-06" db="EMBL/GenBank/DDBJ databases">
        <authorList>
            <person name="Li T."/>
            <person name="Hu X."/>
            <person name="Zhang T."/>
            <person name="Song X."/>
            <person name="Zhang H."/>
            <person name="Dai N."/>
            <person name="Sheng W."/>
            <person name="Hou X."/>
            <person name="Wei L."/>
        </authorList>
    </citation>
    <scope>NUCLEOTIDE SEQUENCE</scope>
    <source>
        <strain evidence="1">G01</strain>
        <tissue evidence="1">Leaf</tissue>
    </source>
</reference>
<sequence>MDLKLNLSLTKDEEECIVLPIQDLHSINCDNSKKLLIVARILSHRNSNFDALKNMLQSLLQPVKGIQIRWISEDRFCLQFNHLLNMQCTLEGRPWVSNKNLSIMESVADRTNLLDVCLDWSPFTVLVHDITLSLQSRTVAEHIGNKIGRFIDTEHHDDRVNWLATWKLKLSLNITKPFMRALRLENKKEMDFGYVHIWETTEFLLPMRGVGPHFKILSNKIRGRFC</sequence>
<name>A0AAW2LX11_9LAMI</name>
<accession>A0AAW2LX11</accession>
<proteinExistence type="predicted"/>
<evidence type="ECO:0000313" key="1">
    <source>
        <dbReference type="EMBL" id="KAL0323639.1"/>
    </source>
</evidence>
<gene>
    <name evidence="1" type="ORF">Sangu_1983200</name>
</gene>
<organism evidence="1">
    <name type="scientific">Sesamum angustifolium</name>
    <dbReference type="NCBI Taxonomy" id="2727405"/>
    <lineage>
        <taxon>Eukaryota</taxon>
        <taxon>Viridiplantae</taxon>
        <taxon>Streptophyta</taxon>
        <taxon>Embryophyta</taxon>
        <taxon>Tracheophyta</taxon>
        <taxon>Spermatophyta</taxon>
        <taxon>Magnoliopsida</taxon>
        <taxon>eudicotyledons</taxon>
        <taxon>Gunneridae</taxon>
        <taxon>Pentapetalae</taxon>
        <taxon>asterids</taxon>
        <taxon>lamiids</taxon>
        <taxon>Lamiales</taxon>
        <taxon>Pedaliaceae</taxon>
        <taxon>Sesamum</taxon>
    </lineage>
</organism>
<protein>
    <recommendedName>
        <fullName evidence="2">DUF4283 domain-containing protein</fullName>
    </recommendedName>
</protein>